<reference evidence="2" key="1">
    <citation type="journal article" date="2014" name="Appl. Environ. Microbiol.">
        <title>Molecular Epidemiology of Cases of Mycoplasma californicum Infection in Japan.</title>
        <authorList>
            <person name="Hata E."/>
            <person name="Suzuki K."/>
            <person name="Hanyu H."/>
            <person name="Itoh M."/>
            <person name="Higuchi H."/>
            <person name="Kobayashi H."/>
        </authorList>
    </citation>
    <scope>NUCLEOTIDE SEQUENCE</scope>
    <source>
        <strain evidence="2">HAZ160_1</strain>
    </source>
</reference>
<gene>
    <name evidence="2" type="ORF">MCAL160_0597</name>
</gene>
<sequence length="137" mass="15934">MCKILDYLLNFWAYEWACSPIIKVILLVEIIIPEAIFLDLIWFTLTIFLSLTSTINFEPLALKLIILSTPPNNEISSSLLASLIFKSFLPKIIFLRFLFCKCQCNQQNPKVKIVNNTKLNLSFLVMFVLYQYCLFVL</sequence>
<name>A0AAT9F8A7_9BACT</name>
<organism evidence="2">
    <name type="scientific">Mycoplasmopsis californica HAZ160_1</name>
    <dbReference type="NCBI Taxonomy" id="1397850"/>
    <lineage>
        <taxon>Bacteria</taxon>
        <taxon>Bacillati</taxon>
        <taxon>Mycoplasmatota</taxon>
        <taxon>Mycoplasmoidales</taxon>
        <taxon>Metamycoplasmataceae</taxon>
        <taxon>Mycoplasmopsis</taxon>
    </lineage>
</organism>
<protein>
    <submittedName>
        <fullName evidence="2">Uncharacterized protein</fullName>
    </submittedName>
</protein>
<feature type="transmembrane region" description="Helical" evidence="1">
    <location>
        <begin position="39"/>
        <end position="57"/>
    </location>
</feature>
<evidence type="ECO:0000256" key="1">
    <source>
        <dbReference type="SAM" id="Phobius"/>
    </source>
</evidence>
<proteinExistence type="predicted"/>
<keyword evidence="1" id="KW-0812">Transmembrane</keyword>
<accession>A0AAT9F8A7</accession>
<reference evidence="2" key="2">
    <citation type="journal article" date="2014" name="Genome Announc.">
        <title>Complete Genome Sequence of Mycoplasma californicum Strain HAZ160_1 from Bovine Mastitic Milk in Japan.</title>
        <authorList>
            <person name="Hata E."/>
            <person name="Murakami K."/>
        </authorList>
    </citation>
    <scope>NUCLEOTIDE SEQUENCE</scope>
    <source>
        <strain evidence="2">HAZ160_1</strain>
    </source>
</reference>
<reference evidence="2" key="3">
    <citation type="journal article" date="2019" name="Vet. Microbiol.">
        <title>Mutations associated with change of susceptibility to lincosamides and/or macrolides in field and laboratory-derived Mycoplasma californicum strains in Japan, and development of a rapid detection method for these mutations.</title>
        <authorList>
            <person name="Hata E."/>
            <person name="Nagai K."/>
            <person name="Murakami K."/>
        </authorList>
    </citation>
    <scope>NUCLEOTIDE SEQUENCE</scope>
    <source>
        <strain evidence="2">HAZ160_1</strain>
    </source>
</reference>
<keyword evidence="1" id="KW-1133">Transmembrane helix</keyword>
<reference evidence="2" key="4">
    <citation type="submission" date="2024-06" db="EMBL/GenBank/DDBJ databases">
        <authorList>
            <consortium name="Mycoplasma californicum genome sequencing consortium"/>
            <person name="Hata E."/>
            <person name="Tanaka K."/>
            <person name="Tamamura Y."/>
        </authorList>
    </citation>
    <scope>NUCLEOTIDE SEQUENCE</scope>
    <source>
        <strain evidence="2">HAZ160_1</strain>
    </source>
</reference>
<dbReference type="EMBL" id="AP013353">
    <property type="protein sequence ID" value="BAP01106.1"/>
    <property type="molecule type" value="Genomic_DNA"/>
</dbReference>
<evidence type="ECO:0000313" key="2">
    <source>
        <dbReference type="EMBL" id="BAP01106.1"/>
    </source>
</evidence>
<feature type="transmembrane region" description="Helical" evidence="1">
    <location>
        <begin position="119"/>
        <end position="136"/>
    </location>
</feature>
<keyword evidence="1" id="KW-0472">Membrane</keyword>
<feature type="transmembrane region" description="Helical" evidence="1">
    <location>
        <begin position="77"/>
        <end position="99"/>
    </location>
</feature>
<dbReference type="KEGG" id="mcm:MCAL160_0597"/>
<dbReference type="AlphaFoldDB" id="A0AAT9F8A7"/>
<feature type="transmembrane region" description="Helical" evidence="1">
    <location>
        <begin position="12"/>
        <end position="32"/>
    </location>
</feature>